<evidence type="ECO:0000313" key="2">
    <source>
        <dbReference type="Proteomes" id="UP000054524"/>
    </source>
</evidence>
<organism evidence="1 2">
    <name type="scientific">Nematocida ausubeli (strain ATCC PRA-371 / ERTm2)</name>
    <name type="common">Nematode killer fungus</name>
    <dbReference type="NCBI Taxonomy" id="1913371"/>
    <lineage>
        <taxon>Eukaryota</taxon>
        <taxon>Fungi</taxon>
        <taxon>Fungi incertae sedis</taxon>
        <taxon>Microsporidia</taxon>
        <taxon>Nematocida</taxon>
    </lineage>
</organism>
<sequence length="165" mass="18536">MLITTEKHEDFETTLLEWGLAKGASAYTGTIHLYTIGGKTVVVYTSYNSNNNYVYIKTQNLPNASPQNTYPGFLRVQLNEQVLNSILKEAHKPKEYKIKESVVSNAQMERKLINIESGDIKVLTGIEGLDHAVEIFNDIPLQIKPVALGSFEETLCKLFMDTLLI</sequence>
<keyword evidence="2" id="KW-1185">Reference proteome</keyword>
<evidence type="ECO:0000313" key="1">
    <source>
        <dbReference type="EMBL" id="KFG26263.1"/>
    </source>
</evidence>
<gene>
    <name evidence="1" type="ORF">NESG_01382</name>
</gene>
<reference evidence="1 2" key="1">
    <citation type="journal article" date="2014" name="Genome Announc.">
        <title>Genome Sequence of the Microsporidian Species Nematocida sp1 Strain ERTm6 (ATCC PRA-372).</title>
        <authorList>
            <person name="Bakowski M.A."/>
            <person name="Priest M."/>
            <person name="Young S."/>
            <person name="Cuomo C.A."/>
            <person name="Troemel E.R."/>
        </authorList>
    </citation>
    <scope>NUCLEOTIDE SEQUENCE [LARGE SCALE GENOMIC DNA]</scope>
    <source>
        <strain evidence="1 2">ERTm6</strain>
    </source>
</reference>
<name>A0A086J295_NEMA1</name>
<dbReference type="Proteomes" id="UP000054524">
    <property type="component" value="Unassembled WGS sequence"/>
</dbReference>
<dbReference type="EMBL" id="AKIJ01000003">
    <property type="protein sequence ID" value="KFG26263.1"/>
    <property type="molecule type" value="Genomic_DNA"/>
</dbReference>
<dbReference type="GeneID" id="77676355"/>
<proteinExistence type="predicted"/>
<protein>
    <submittedName>
        <fullName evidence="1">Uncharacterized protein</fullName>
    </submittedName>
</protein>
<dbReference type="AlphaFoldDB" id="A0A086J295"/>
<dbReference type="RefSeq" id="XP_052904818.1">
    <property type="nucleotide sequence ID" value="XM_053049013.1"/>
</dbReference>
<comment type="caution">
    <text evidence="1">The sequence shown here is derived from an EMBL/GenBank/DDBJ whole genome shotgun (WGS) entry which is preliminary data.</text>
</comment>
<accession>A0A086J295</accession>
<dbReference type="HOGENOM" id="CLU_1611235_0_0_1"/>